<dbReference type="KEGG" id="mprn:Q3V37_29330"/>
<evidence type="ECO:0000313" key="3">
    <source>
        <dbReference type="EMBL" id="WLS45418.1"/>
    </source>
</evidence>
<feature type="region of interest" description="Disordered" evidence="1">
    <location>
        <begin position="75"/>
        <end position="95"/>
    </location>
</feature>
<dbReference type="EMBL" id="CP130472">
    <property type="protein sequence ID" value="WLS45418.1"/>
    <property type="molecule type" value="Genomic_DNA"/>
</dbReference>
<reference evidence="3 4" key="1">
    <citation type="submission" date="2023-07" db="EMBL/GenBank/DDBJ databases">
        <title>Micromonospora profundi TRM 95458 converts glycerol to a new osmotic compound.</title>
        <authorList>
            <person name="Lu D."/>
        </authorList>
    </citation>
    <scope>NUCLEOTIDE SEQUENCE [LARGE SCALE GENOMIC DNA]</scope>
    <source>
        <strain evidence="3 4">TRM95458</strain>
    </source>
</reference>
<dbReference type="InterPro" id="IPR025983">
    <property type="entry name" value="Cys_rich_CPCC"/>
</dbReference>
<evidence type="ECO:0000259" key="2">
    <source>
        <dbReference type="Pfam" id="PF14206"/>
    </source>
</evidence>
<name>A0AAJ6L572_9ACTN</name>
<sequence>MMDEHAGKQEGLSAEELASRTRWFEQYVEALTQRSVVAEAGGEPYACPCCRHPTLEGRGQFEICFACGWEDDGQDDEDADTVRGGPNGSLSLTDARRAYAERPVSLADARRAYARRQARWEERRRRSAPEAT</sequence>
<organism evidence="3 4">
    <name type="scientific">Micromonospora profundi</name>
    <dbReference type="NCBI Taxonomy" id="1420889"/>
    <lineage>
        <taxon>Bacteria</taxon>
        <taxon>Bacillati</taxon>
        <taxon>Actinomycetota</taxon>
        <taxon>Actinomycetes</taxon>
        <taxon>Micromonosporales</taxon>
        <taxon>Micromonosporaceae</taxon>
        <taxon>Micromonospora</taxon>
    </lineage>
</organism>
<keyword evidence="4" id="KW-1185">Reference proteome</keyword>
<evidence type="ECO:0000313" key="4">
    <source>
        <dbReference type="Proteomes" id="UP001235874"/>
    </source>
</evidence>
<dbReference type="RefSeq" id="WP_306272350.1">
    <property type="nucleotide sequence ID" value="NZ_CP130472.1"/>
</dbReference>
<accession>A0AAJ6L572</accession>
<protein>
    <submittedName>
        <fullName evidence="3">CPCC family cysteine-rich protein</fullName>
    </submittedName>
</protein>
<dbReference type="Proteomes" id="UP001235874">
    <property type="component" value="Chromosome"/>
</dbReference>
<proteinExistence type="predicted"/>
<feature type="domain" description="Cysteine-rich CPCC" evidence="2">
    <location>
        <begin position="45"/>
        <end position="101"/>
    </location>
</feature>
<dbReference type="AlphaFoldDB" id="A0AAJ6L572"/>
<evidence type="ECO:0000256" key="1">
    <source>
        <dbReference type="SAM" id="MobiDB-lite"/>
    </source>
</evidence>
<dbReference type="Pfam" id="PF14206">
    <property type="entry name" value="Cys_rich_CPCC"/>
    <property type="match status" value="1"/>
</dbReference>
<gene>
    <name evidence="3" type="ORF">Q3V37_29330</name>
</gene>